<organism evidence="1">
    <name type="scientific">Rhipicephalus microplus</name>
    <name type="common">Cattle tick</name>
    <name type="synonym">Boophilus microplus</name>
    <dbReference type="NCBI Taxonomy" id="6941"/>
    <lineage>
        <taxon>Eukaryota</taxon>
        <taxon>Metazoa</taxon>
        <taxon>Ecdysozoa</taxon>
        <taxon>Arthropoda</taxon>
        <taxon>Chelicerata</taxon>
        <taxon>Arachnida</taxon>
        <taxon>Acari</taxon>
        <taxon>Parasitiformes</taxon>
        <taxon>Ixodida</taxon>
        <taxon>Ixodoidea</taxon>
        <taxon>Ixodidae</taxon>
        <taxon>Rhipicephalinae</taxon>
        <taxon>Rhipicephalus</taxon>
        <taxon>Boophilus</taxon>
    </lineage>
</organism>
<evidence type="ECO:0000313" key="1">
    <source>
        <dbReference type="EMBL" id="NIE45154.1"/>
    </source>
</evidence>
<accession>A0A6G5A2F9</accession>
<dbReference type="VEuPathDB" id="VectorBase:LOC119173398"/>
<reference evidence="1" key="1">
    <citation type="submission" date="2020-03" db="EMBL/GenBank/DDBJ databases">
        <title>A transcriptome and proteome of the tick Rhipicephalus microplus shaped by the genetic composition of its hosts and developmental stage.</title>
        <authorList>
            <person name="Garcia G.R."/>
            <person name="Ribeiro J.M.C."/>
            <person name="Maruyama S.R."/>
            <person name="Gardinasse L.G."/>
            <person name="Nelson K."/>
            <person name="Ferreira B.R."/>
            <person name="Andrade T.G."/>
            <person name="Santos I.K.F.M."/>
        </authorList>
    </citation>
    <scope>NUCLEOTIDE SEQUENCE</scope>
    <source>
        <strain evidence="1">NSGR</strain>
        <tissue evidence="1">Salivary glands</tissue>
    </source>
</reference>
<dbReference type="AlphaFoldDB" id="A0A6G5A2F9"/>
<name>A0A6G5A2F9_RHIMP</name>
<protein>
    <submittedName>
        <fullName evidence="1">Uncharacterized protein</fullName>
    </submittedName>
</protein>
<dbReference type="EMBL" id="GIKN01002881">
    <property type="protein sequence ID" value="NIE45154.1"/>
    <property type="molecule type" value="Transcribed_RNA"/>
</dbReference>
<proteinExistence type="predicted"/>
<sequence>MLQRVGACFGGTCQERPPERPPKQIFKKRECKVEDVQVTPELIVAGGCRATCRRYETEDRLNGTLCFRHYTRDTFGWFKKEEPTILVNANRENAGTPQTASSLSSES</sequence>
<dbReference type="OrthoDB" id="6482444at2759"/>